<dbReference type="eggNOG" id="COG0515">
    <property type="taxonomic scope" value="Bacteria"/>
</dbReference>
<protein>
    <recommendedName>
        <fullName evidence="3">Protein kinase domain-containing protein</fullName>
    </recommendedName>
</protein>
<comment type="caution">
    <text evidence="1">The sequence shown here is derived from an EMBL/GenBank/DDBJ whole genome shotgun (WGS) entry which is preliminary data.</text>
</comment>
<proteinExistence type="predicted"/>
<evidence type="ECO:0008006" key="3">
    <source>
        <dbReference type="Google" id="ProtNLM"/>
    </source>
</evidence>
<evidence type="ECO:0000313" key="2">
    <source>
        <dbReference type="Proteomes" id="UP000002943"/>
    </source>
</evidence>
<name>E3BPJ7_9VIBR</name>
<organism evidence="1 2">
    <name type="scientific">Vibrio caribbeanicus ATCC BAA-2122</name>
    <dbReference type="NCBI Taxonomy" id="796620"/>
    <lineage>
        <taxon>Bacteria</taxon>
        <taxon>Pseudomonadati</taxon>
        <taxon>Pseudomonadota</taxon>
        <taxon>Gammaproteobacteria</taxon>
        <taxon>Vibrionales</taxon>
        <taxon>Vibrionaceae</taxon>
        <taxon>Vibrio</taxon>
    </lineage>
</organism>
<dbReference type="AlphaFoldDB" id="E3BPJ7"/>
<dbReference type="Proteomes" id="UP000002943">
    <property type="component" value="Unassembled WGS sequence"/>
</dbReference>
<dbReference type="EMBL" id="AEIU01000108">
    <property type="protein sequence ID" value="EFP95086.1"/>
    <property type="molecule type" value="Genomic_DNA"/>
</dbReference>
<evidence type="ECO:0000313" key="1">
    <source>
        <dbReference type="EMBL" id="EFP95086.1"/>
    </source>
</evidence>
<dbReference type="STRING" id="796620.VIBC2010_04217"/>
<keyword evidence="2" id="KW-1185">Reference proteome</keyword>
<dbReference type="Gene3D" id="1.10.510.10">
    <property type="entry name" value="Transferase(Phosphotransferase) domain 1"/>
    <property type="match status" value="1"/>
</dbReference>
<dbReference type="SUPFAM" id="SSF56112">
    <property type="entry name" value="Protein kinase-like (PK-like)"/>
    <property type="match status" value="1"/>
</dbReference>
<dbReference type="InterPro" id="IPR011009">
    <property type="entry name" value="Kinase-like_dom_sf"/>
</dbReference>
<dbReference type="RefSeq" id="WP_009603102.1">
    <property type="nucleotide sequence ID" value="NZ_AEIU01000108.1"/>
</dbReference>
<reference evidence="1 2" key="1">
    <citation type="journal article" date="2012" name="Int. J. Syst. Evol. Microbiol.">
        <title>Vibrio caribbeanicus sp. nov., isolated from the marine sponge Scleritoderma cyanea.</title>
        <authorList>
            <person name="Hoffmann M."/>
            <person name="Monday S.R."/>
            <person name="Allard M.W."/>
            <person name="Strain E.A."/>
            <person name="Whittaker P."/>
            <person name="Naum M."/>
            <person name="McCarthy P.J."/>
            <person name="Lopez J.V."/>
            <person name="Fischer M."/>
            <person name="Brown E.W."/>
        </authorList>
    </citation>
    <scope>NUCLEOTIDE SEQUENCE [LARGE SCALE GENOMIC DNA]</scope>
    <source>
        <strain evidence="1 2">ATCC BAA-2122</strain>
    </source>
</reference>
<sequence length="375" mass="42970">MNAIALFTIANAISPSVNTGSNAIPIYENSSKQELGEVSKWQDEMESEDIFKIASLVMDQDAIRISSQVTDDDFSLCRDRTGWIHSVTYSDNLDELVVHIDSKERDATLTDAAFKSGGVNKKVDRTTGTLRADTKIGREDFERETALAAYSEGKPELIFFTSYQRKIDAPKRVDKKYTYAEFDIFEKDAVSSEELLDIVYFLDRESDDALNIALQLIEAAKVMYQGELAHRDLHMGNLIVHKINKTDELFLKVIDFGRVKYDSDFDSYQYNDIHYLFDREGESFFETFARNYIVALGSYFFDDLEIAQKHYPIHKLIDPFGDHKKVVRNSLSKIGQKLESDLSKAKNEQEQDTAFMHAKCSVSQLFDQFNQQDSF</sequence>
<dbReference type="OrthoDB" id="8574696at2"/>
<gene>
    <name evidence="1" type="ORF">VIBC2010_04217</name>
</gene>
<accession>E3BPJ7</accession>